<dbReference type="EMBL" id="JBHSOD010000042">
    <property type="protein sequence ID" value="MFC5888587.1"/>
    <property type="molecule type" value="Genomic_DNA"/>
</dbReference>
<name>A0ABW1F2I0_9ACTN</name>
<accession>A0ABW1F2I0</accession>
<dbReference type="InterPro" id="IPR029045">
    <property type="entry name" value="ClpP/crotonase-like_dom_sf"/>
</dbReference>
<keyword evidence="4" id="KW-0808">Transferase</keyword>
<dbReference type="Pfam" id="PF01039">
    <property type="entry name" value="Carboxyl_trans"/>
    <property type="match status" value="1"/>
</dbReference>
<sequence>MTALRSHVDTTSEAFRRNAEAFDEKRQTLARARAAAVSGGDERSRRRHTERGKLTARQRVYQLLDPGTPFMELGQLAGHDVYDEHVPSAGLVTGIGVVSGRPAVVFANDATVKGGSYFPLTVEKQLRAQLVARENRLPCIYLVDSGGAFLPLQEHLFPGEHHLGRMFRNIAELSALGLPQIAAVMGSCTAGGAYIPSMCDETVIVRGTGTVFLGGPQLVRAATGEMVDAETLGGADLHTRVSGVADHLAENDEHALAIVREIMARDARPAPAAPPRPPRPPLYDPAELPGIVSASLREHIPARDILARLLDGSEFTEYRARYGPTIVCGTGHIGGYPVGVLINDGVLFPESAQKAANFIELCTQRDIPLLFLHNINGFMVGAEYEADGIAKHGAKLVNAVSTAKVPKFSLVIGGSYGAGNLAMCGRSMGPRLMAMWPSAKSTVVGAEQTATVMALIRGDQLAKEGKVLSAEEEESIKRPIIETYERQAHPLYYAARMWVDAVVDPTETREWLALCLAMSADAPKQETRFGVFRM</sequence>
<dbReference type="PANTHER" id="PTHR22855">
    <property type="entry name" value="ACETYL, PROPIONYL, PYRUVATE, AND GLUTACONYL CARBOXYLASE-RELATED"/>
    <property type="match status" value="1"/>
</dbReference>
<dbReference type="InterPro" id="IPR045190">
    <property type="entry name" value="MCCB/AccD1-like"/>
</dbReference>
<protein>
    <submittedName>
        <fullName evidence="4">Carboxyl transferase domain-containing protein</fullName>
    </submittedName>
</protein>
<dbReference type="InterPro" id="IPR011763">
    <property type="entry name" value="COA_CT_C"/>
</dbReference>
<keyword evidence="5" id="KW-1185">Reference proteome</keyword>
<dbReference type="Gene3D" id="3.90.226.10">
    <property type="entry name" value="2-enoyl-CoA Hydratase, Chain A, domain 1"/>
    <property type="match status" value="2"/>
</dbReference>
<evidence type="ECO:0000256" key="1">
    <source>
        <dbReference type="SAM" id="MobiDB-lite"/>
    </source>
</evidence>
<dbReference type="PANTHER" id="PTHR22855:SF13">
    <property type="entry name" value="METHYLCROTONOYL-COA CARBOXYLASE BETA CHAIN, MITOCHONDRIAL"/>
    <property type="match status" value="1"/>
</dbReference>
<evidence type="ECO:0000313" key="4">
    <source>
        <dbReference type="EMBL" id="MFC5888587.1"/>
    </source>
</evidence>
<feature type="domain" description="CoA carboxyltransferase C-terminal" evidence="3">
    <location>
        <begin position="281"/>
        <end position="534"/>
    </location>
</feature>
<evidence type="ECO:0000259" key="3">
    <source>
        <dbReference type="PROSITE" id="PS50989"/>
    </source>
</evidence>
<evidence type="ECO:0000313" key="5">
    <source>
        <dbReference type="Proteomes" id="UP001596067"/>
    </source>
</evidence>
<dbReference type="RefSeq" id="WP_380236285.1">
    <property type="nucleotide sequence ID" value="NZ_JBHSOD010000042.1"/>
</dbReference>
<dbReference type="PROSITE" id="PS50989">
    <property type="entry name" value="COA_CT_CTER"/>
    <property type="match status" value="1"/>
</dbReference>
<proteinExistence type="predicted"/>
<comment type="caution">
    <text evidence="4">The sequence shown here is derived from an EMBL/GenBank/DDBJ whole genome shotgun (WGS) entry which is preliminary data.</text>
</comment>
<dbReference type="SUPFAM" id="SSF52096">
    <property type="entry name" value="ClpP/crotonase"/>
    <property type="match status" value="2"/>
</dbReference>
<feature type="region of interest" description="Disordered" evidence="1">
    <location>
        <begin position="33"/>
        <end position="52"/>
    </location>
</feature>
<dbReference type="GO" id="GO:0016740">
    <property type="term" value="F:transferase activity"/>
    <property type="evidence" value="ECO:0007669"/>
    <property type="project" value="UniProtKB-KW"/>
</dbReference>
<dbReference type="Proteomes" id="UP001596067">
    <property type="component" value="Unassembled WGS sequence"/>
</dbReference>
<dbReference type="InterPro" id="IPR011762">
    <property type="entry name" value="COA_CT_N"/>
</dbReference>
<feature type="domain" description="CoA carboxyltransferase N-terminal" evidence="2">
    <location>
        <begin position="15"/>
        <end position="278"/>
    </location>
</feature>
<organism evidence="4 5">
    <name type="scientific">Kitasatospora aburaviensis</name>
    <dbReference type="NCBI Taxonomy" id="67265"/>
    <lineage>
        <taxon>Bacteria</taxon>
        <taxon>Bacillati</taxon>
        <taxon>Actinomycetota</taxon>
        <taxon>Actinomycetes</taxon>
        <taxon>Kitasatosporales</taxon>
        <taxon>Streptomycetaceae</taxon>
        <taxon>Kitasatospora</taxon>
    </lineage>
</organism>
<dbReference type="PROSITE" id="PS50980">
    <property type="entry name" value="COA_CT_NTER"/>
    <property type="match status" value="1"/>
</dbReference>
<evidence type="ECO:0000259" key="2">
    <source>
        <dbReference type="PROSITE" id="PS50980"/>
    </source>
</evidence>
<dbReference type="InterPro" id="IPR034733">
    <property type="entry name" value="AcCoA_carboxyl_beta"/>
</dbReference>
<reference evidence="5" key="1">
    <citation type="journal article" date="2019" name="Int. J. Syst. Evol. Microbiol.">
        <title>The Global Catalogue of Microorganisms (GCM) 10K type strain sequencing project: providing services to taxonomists for standard genome sequencing and annotation.</title>
        <authorList>
            <consortium name="The Broad Institute Genomics Platform"/>
            <consortium name="The Broad Institute Genome Sequencing Center for Infectious Disease"/>
            <person name="Wu L."/>
            <person name="Ma J."/>
        </authorList>
    </citation>
    <scope>NUCLEOTIDE SEQUENCE [LARGE SCALE GENOMIC DNA]</scope>
    <source>
        <strain evidence="5">CGMCC 4.1469</strain>
    </source>
</reference>
<gene>
    <name evidence="4" type="ORF">ACFP0N_26825</name>
</gene>